<evidence type="ECO:0000313" key="2">
    <source>
        <dbReference type="Proteomes" id="UP001293254"/>
    </source>
</evidence>
<proteinExistence type="predicted"/>
<sequence>MLPCRKEEKQRSGGGTEYIQEGESNLGMVLQAEECPGGLKAGRGKYRIVGGKIPCGGKDYGAGLGLGRESPPPRVWKGGRDGFSMAPTGWTRWFIMFGVGKMSGRV</sequence>
<dbReference type="AlphaFoldDB" id="A0AAE1XYF0"/>
<accession>A0AAE1XYF0</accession>
<gene>
    <name evidence="1" type="ORF">Salat_2391700</name>
</gene>
<reference evidence="1" key="1">
    <citation type="submission" date="2020-06" db="EMBL/GenBank/DDBJ databases">
        <authorList>
            <person name="Li T."/>
            <person name="Hu X."/>
            <person name="Zhang T."/>
            <person name="Song X."/>
            <person name="Zhang H."/>
            <person name="Dai N."/>
            <person name="Sheng W."/>
            <person name="Hou X."/>
            <person name="Wei L."/>
        </authorList>
    </citation>
    <scope>NUCLEOTIDE SEQUENCE</scope>
    <source>
        <strain evidence="1">3651</strain>
        <tissue evidence="1">Leaf</tissue>
    </source>
</reference>
<dbReference type="EMBL" id="JACGWO010000009">
    <property type="protein sequence ID" value="KAK4419788.1"/>
    <property type="molecule type" value="Genomic_DNA"/>
</dbReference>
<keyword evidence="2" id="KW-1185">Reference proteome</keyword>
<evidence type="ECO:0000313" key="1">
    <source>
        <dbReference type="EMBL" id="KAK4419788.1"/>
    </source>
</evidence>
<reference evidence="1" key="2">
    <citation type="journal article" date="2024" name="Plant">
        <title>Genomic evolution and insights into agronomic trait innovations of Sesamum species.</title>
        <authorList>
            <person name="Miao H."/>
            <person name="Wang L."/>
            <person name="Qu L."/>
            <person name="Liu H."/>
            <person name="Sun Y."/>
            <person name="Le M."/>
            <person name="Wang Q."/>
            <person name="Wei S."/>
            <person name="Zheng Y."/>
            <person name="Lin W."/>
            <person name="Duan Y."/>
            <person name="Cao H."/>
            <person name="Xiong S."/>
            <person name="Wang X."/>
            <person name="Wei L."/>
            <person name="Li C."/>
            <person name="Ma Q."/>
            <person name="Ju M."/>
            <person name="Zhao R."/>
            <person name="Li G."/>
            <person name="Mu C."/>
            <person name="Tian Q."/>
            <person name="Mei H."/>
            <person name="Zhang T."/>
            <person name="Gao T."/>
            <person name="Zhang H."/>
        </authorList>
    </citation>
    <scope>NUCLEOTIDE SEQUENCE</scope>
    <source>
        <strain evidence="1">3651</strain>
    </source>
</reference>
<dbReference type="Proteomes" id="UP001293254">
    <property type="component" value="Unassembled WGS sequence"/>
</dbReference>
<organism evidence="1 2">
    <name type="scientific">Sesamum alatum</name>
    <dbReference type="NCBI Taxonomy" id="300844"/>
    <lineage>
        <taxon>Eukaryota</taxon>
        <taxon>Viridiplantae</taxon>
        <taxon>Streptophyta</taxon>
        <taxon>Embryophyta</taxon>
        <taxon>Tracheophyta</taxon>
        <taxon>Spermatophyta</taxon>
        <taxon>Magnoliopsida</taxon>
        <taxon>eudicotyledons</taxon>
        <taxon>Gunneridae</taxon>
        <taxon>Pentapetalae</taxon>
        <taxon>asterids</taxon>
        <taxon>lamiids</taxon>
        <taxon>Lamiales</taxon>
        <taxon>Pedaliaceae</taxon>
        <taxon>Sesamum</taxon>
    </lineage>
</organism>
<comment type="caution">
    <text evidence="1">The sequence shown here is derived from an EMBL/GenBank/DDBJ whole genome shotgun (WGS) entry which is preliminary data.</text>
</comment>
<name>A0AAE1XYF0_9LAMI</name>
<protein>
    <submittedName>
        <fullName evidence="1">Uncharacterized protein</fullName>
    </submittedName>
</protein>